<dbReference type="Pfam" id="PF12860">
    <property type="entry name" value="PAS_7"/>
    <property type="match status" value="1"/>
</dbReference>
<evidence type="ECO:0000313" key="4">
    <source>
        <dbReference type="Proteomes" id="UP000220527"/>
    </source>
</evidence>
<dbReference type="Proteomes" id="UP000220527">
    <property type="component" value="Unassembled WGS sequence"/>
</dbReference>
<protein>
    <recommendedName>
        <fullName evidence="2">STAS domain-containing protein</fullName>
    </recommendedName>
</protein>
<evidence type="ECO:0000259" key="2">
    <source>
        <dbReference type="PROSITE" id="PS50801"/>
    </source>
</evidence>
<keyword evidence="4" id="KW-1185">Reference proteome</keyword>
<reference evidence="4" key="1">
    <citation type="submission" date="2017-08" db="EMBL/GenBank/DDBJ databases">
        <authorList>
            <person name="Grouzdev D.S."/>
            <person name="Gaisin V.A."/>
            <person name="Rysina M.S."/>
            <person name="Gorlenko V.M."/>
        </authorList>
    </citation>
    <scope>NUCLEOTIDE SEQUENCE [LARGE SCALE GENOMIC DNA]</scope>
    <source>
        <strain evidence="4">Kir15-3F</strain>
    </source>
</reference>
<comment type="caution">
    <text evidence="3">The sequence shown here is derived from an EMBL/GenBank/DDBJ whole genome shotgun (WGS) entry which is preliminary data.</text>
</comment>
<organism evidence="3 4">
    <name type="scientific">Candidatus Viridilinea mediisalina</name>
    <dbReference type="NCBI Taxonomy" id="2024553"/>
    <lineage>
        <taxon>Bacteria</taxon>
        <taxon>Bacillati</taxon>
        <taxon>Chloroflexota</taxon>
        <taxon>Chloroflexia</taxon>
        <taxon>Chloroflexales</taxon>
        <taxon>Chloroflexineae</taxon>
        <taxon>Oscillochloridaceae</taxon>
        <taxon>Candidatus Viridilinea</taxon>
    </lineage>
</organism>
<dbReference type="RefSeq" id="WP_097645081.1">
    <property type="nucleotide sequence ID" value="NZ_NQWI01000090.1"/>
</dbReference>
<sequence>MSDSVGNAAAPDTVVHIADVIMLLPNPCALVLPTGQVHMVNSAWSDLFGRPKGQGQTLSEAAGALFAWELEAWLDVSAELDALLAGQLERVRFDVALYGVPNRWAAATLAATPHGEFIWQLQEISQWRNAEANATDLMLQMREAIEGISEGFALYDENDCLVFCNKQYHAIYPLCADIMTPGRNIRDILYIGIERGQFTLSNGEDVETFVATRMAHFRGDGNQIHRLDGDRWVRAIDRPTRSGGVVGIRTDVTELRKMEELSRTNVEQEAMIRAQAGLLSELSTPLLRISPTALLMPLIGALDSQRARRVVEHLLKAIEAQRTSLVILDITGVPIVDTQVANLLLQCARAVRLLGTRMILTGIRPDVAETMVTLGVDLSMLTIRGSLQDGVREALKRV</sequence>
<feature type="domain" description="STAS" evidence="2">
    <location>
        <begin position="283"/>
        <end position="394"/>
    </location>
</feature>
<gene>
    <name evidence="3" type="ORF">CJ255_15900</name>
</gene>
<dbReference type="PANTHER" id="PTHR33745:SF3">
    <property type="entry name" value="RSBT CO-ANTAGONIST PROTEIN RSBRC"/>
    <property type="match status" value="1"/>
</dbReference>
<dbReference type="EMBL" id="NQWI01000090">
    <property type="protein sequence ID" value="PDW02051.1"/>
    <property type="molecule type" value="Genomic_DNA"/>
</dbReference>
<name>A0A2A6RGI8_9CHLR</name>
<dbReference type="OrthoDB" id="9812260at2"/>
<dbReference type="SUPFAM" id="SSF55785">
    <property type="entry name" value="PYP-like sensor domain (PAS domain)"/>
    <property type="match status" value="1"/>
</dbReference>
<dbReference type="CDD" id="cd07041">
    <property type="entry name" value="STAS_RsbR_RsbS_like"/>
    <property type="match status" value="1"/>
</dbReference>
<dbReference type="SUPFAM" id="SSF52091">
    <property type="entry name" value="SpoIIaa-like"/>
    <property type="match status" value="1"/>
</dbReference>
<dbReference type="Gene3D" id="3.30.750.24">
    <property type="entry name" value="STAS domain"/>
    <property type="match status" value="1"/>
</dbReference>
<dbReference type="Pfam" id="PF01740">
    <property type="entry name" value="STAS"/>
    <property type="match status" value="1"/>
</dbReference>
<accession>A0A2A6RGI8</accession>
<dbReference type="PROSITE" id="PS50801">
    <property type="entry name" value="STAS"/>
    <property type="match status" value="1"/>
</dbReference>
<evidence type="ECO:0000313" key="3">
    <source>
        <dbReference type="EMBL" id="PDW02051.1"/>
    </source>
</evidence>
<dbReference type="InterPro" id="IPR035965">
    <property type="entry name" value="PAS-like_dom_sf"/>
</dbReference>
<evidence type="ECO:0000256" key="1">
    <source>
        <dbReference type="ARBA" id="ARBA00022553"/>
    </source>
</evidence>
<dbReference type="Gene3D" id="3.30.450.20">
    <property type="entry name" value="PAS domain"/>
    <property type="match status" value="1"/>
</dbReference>
<proteinExistence type="predicted"/>
<dbReference type="InterPro" id="IPR036513">
    <property type="entry name" value="STAS_dom_sf"/>
</dbReference>
<dbReference type="AlphaFoldDB" id="A0A2A6RGI8"/>
<dbReference type="InterPro" id="IPR002645">
    <property type="entry name" value="STAS_dom"/>
</dbReference>
<keyword evidence="1" id="KW-0597">Phosphoprotein</keyword>
<dbReference type="InterPro" id="IPR051932">
    <property type="entry name" value="Bact_StressResp_Reg"/>
</dbReference>
<dbReference type="PANTHER" id="PTHR33745">
    <property type="entry name" value="RSBT ANTAGONIST PROTEIN RSBS-RELATED"/>
    <property type="match status" value="1"/>
</dbReference>